<dbReference type="PROSITE" id="PS01156">
    <property type="entry name" value="TONB_DEPENDENT_REC_2"/>
    <property type="match status" value="1"/>
</dbReference>
<comment type="subcellular location">
    <subcellularLocation>
        <location evidence="1 9">Cell outer membrane</location>
        <topology evidence="1 9">Multi-pass membrane protein</topology>
    </subcellularLocation>
</comment>
<dbReference type="InterPro" id="IPR012910">
    <property type="entry name" value="Plug_dom"/>
</dbReference>
<dbReference type="Pfam" id="PF07715">
    <property type="entry name" value="Plug"/>
    <property type="match status" value="1"/>
</dbReference>
<feature type="chain" id="PRO_5040741922" evidence="11">
    <location>
        <begin position="24"/>
        <end position="792"/>
    </location>
</feature>
<dbReference type="GO" id="GO:0009279">
    <property type="term" value="C:cell outer membrane"/>
    <property type="evidence" value="ECO:0007669"/>
    <property type="project" value="UniProtKB-SubCell"/>
</dbReference>
<comment type="similarity">
    <text evidence="9 10">Belongs to the TonB-dependent receptor family.</text>
</comment>
<dbReference type="PROSITE" id="PS52016">
    <property type="entry name" value="TONB_DEPENDENT_REC_3"/>
    <property type="match status" value="1"/>
</dbReference>
<dbReference type="Gene3D" id="2.170.130.10">
    <property type="entry name" value="TonB-dependent receptor, plug domain"/>
    <property type="match status" value="1"/>
</dbReference>
<feature type="domain" description="TonB-dependent receptor-like beta-barrel" evidence="12">
    <location>
        <begin position="343"/>
        <end position="757"/>
    </location>
</feature>
<dbReference type="Proteomes" id="UP001155027">
    <property type="component" value="Unassembled WGS sequence"/>
</dbReference>
<dbReference type="AlphaFoldDB" id="A0A9X2PSV1"/>
<evidence type="ECO:0000256" key="9">
    <source>
        <dbReference type="PROSITE-ProRule" id="PRU01360"/>
    </source>
</evidence>
<reference evidence="14" key="1">
    <citation type="submission" date="2022-08" db="EMBL/GenBank/DDBJ databases">
        <title>Genomic Encyclopedia of Type Strains, Phase V (KMG-V): Genome sequencing to study the core and pangenomes of soil and plant-associated prokaryotes.</title>
        <authorList>
            <person name="Whitman W."/>
        </authorList>
    </citation>
    <scope>NUCLEOTIDE SEQUENCE</scope>
    <source>
        <strain evidence="14">0</strain>
    </source>
</reference>
<dbReference type="InterPro" id="IPR010917">
    <property type="entry name" value="TonB_rcpt_CS"/>
</dbReference>
<dbReference type="RefSeq" id="WP_259079035.1">
    <property type="nucleotide sequence ID" value="NZ_JANUAU010000001.1"/>
</dbReference>
<keyword evidence="8 9" id="KW-0998">Cell outer membrane</keyword>
<protein>
    <submittedName>
        <fullName evidence="14">Iron complex outermembrane receptor protein</fullName>
    </submittedName>
</protein>
<evidence type="ECO:0000259" key="13">
    <source>
        <dbReference type="Pfam" id="PF07715"/>
    </source>
</evidence>
<evidence type="ECO:0000256" key="2">
    <source>
        <dbReference type="ARBA" id="ARBA00022448"/>
    </source>
</evidence>
<gene>
    <name evidence="14" type="ORF">GGP71_000041</name>
</gene>
<evidence type="ECO:0000256" key="1">
    <source>
        <dbReference type="ARBA" id="ARBA00004571"/>
    </source>
</evidence>
<dbReference type="Pfam" id="PF00593">
    <property type="entry name" value="TonB_dep_Rec_b-barrel"/>
    <property type="match status" value="1"/>
</dbReference>
<dbReference type="InterPro" id="IPR036942">
    <property type="entry name" value="Beta-barrel_TonB_sf"/>
</dbReference>
<dbReference type="PANTHER" id="PTHR30069">
    <property type="entry name" value="TONB-DEPENDENT OUTER MEMBRANE RECEPTOR"/>
    <property type="match status" value="1"/>
</dbReference>
<dbReference type="InterPro" id="IPR000531">
    <property type="entry name" value="Beta-barrel_TonB"/>
</dbReference>
<evidence type="ECO:0000256" key="8">
    <source>
        <dbReference type="ARBA" id="ARBA00023237"/>
    </source>
</evidence>
<keyword evidence="14" id="KW-0675">Receptor</keyword>
<dbReference type="PANTHER" id="PTHR30069:SF49">
    <property type="entry name" value="OUTER MEMBRANE PROTEIN C"/>
    <property type="match status" value="1"/>
</dbReference>
<dbReference type="InterPro" id="IPR037066">
    <property type="entry name" value="Plug_dom_sf"/>
</dbReference>
<keyword evidence="7 9" id="KW-0472">Membrane</keyword>
<keyword evidence="2 9" id="KW-0813">Transport</keyword>
<evidence type="ECO:0000256" key="5">
    <source>
        <dbReference type="ARBA" id="ARBA00022729"/>
    </source>
</evidence>
<feature type="signal peptide" evidence="11">
    <location>
        <begin position="1"/>
        <end position="23"/>
    </location>
</feature>
<organism evidence="14 15">
    <name type="scientific">Salinibacter ruber</name>
    <dbReference type="NCBI Taxonomy" id="146919"/>
    <lineage>
        <taxon>Bacteria</taxon>
        <taxon>Pseudomonadati</taxon>
        <taxon>Rhodothermota</taxon>
        <taxon>Rhodothermia</taxon>
        <taxon>Rhodothermales</taxon>
        <taxon>Salinibacteraceae</taxon>
        <taxon>Salinibacter</taxon>
    </lineage>
</organism>
<comment type="caution">
    <text evidence="14">The sequence shown here is derived from an EMBL/GenBank/DDBJ whole genome shotgun (WGS) entry which is preliminary data.</text>
</comment>
<keyword evidence="5 11" id="KW-0732">Signal</keyword>
<evidence type="ECO:0000313" key="15">
    <source>
        <dbReference type="Proteomes" id="UP001155027"/>
    </source>
</evidence>
<dbReference type="Gene3D" id="2.40.170.20">
    <property type="entry name" value="TonB-dependent receptor, beta-barrel domain"/>
    <property type="match status" value="1"/>
</dbReference>
<keyword evidence="3 9" id="KW-1134">Transmembrane beta strand</keyword>
<evidence type="ECO:0000259" key="12">
    <source>
        <dbReference type="Pfam" id="PF00593"/>
    </source>
</evidence>
<keyword evidence="4 9" id="KW-0812">Transmembrane</keyword>
<dbReference type="InterPro" id="IPR008969">
    <property type="entry name" value="CarboxyPept-like_regulatory"/>
</dbReference>
<dbReference type="SUPFAM" id="SSF56935">
    <property type="entry name" value="Porins"/>
    <property type="match status" value="1"/>
</dbReference>
<evidence type="ECO:0000256" key="4">
    <source>
        <dbReference type="ARBA" id="ARBA00022692"/>
    </source>
</evidence>
<dbReference type="SUPFAM" id="SSF49464">
    <property type="entry name" value="Carboxypeptidase regulatory domain-like"/>
    <property type="match status" value="1"/>
</dbReference>
<dbReference type="EMBL" id="JANUAU010000001">
    <property type="protein sequence ID" value="MCS3676145.1"/>
    <property type="molecule type" value="Genomic_DNA"/>
</dbReference>
<proteinExistence type="inferred from homology"/>
<evidence type="ECO:0000256" key="3">
    <source>
        <dbReference type="ARBA" id="ARBA00022452"/>
    </source>
</evidence>
<evidence type="ECO:0000313" key="14">
    <source>
        <dbReference type="EMBL" id="MCS3676145.1"/>
    </source>
</evidence>
<dbReference type="GO" id="GO:0015344">
    <property type="term" value="F:siderophore uptake transmembrane transporter activity"/>
    <property type="evidence" value="ECO:0007669"/>
    <property type="project" value="TreeGrafter"/>
</dbReference>
<dbReference type="InterPro" id="IPR039426">
    <property type="entry name" value="TonB-dep_rcpt-like"/>
</dbReference>
<evidence type="ECO:0000256" key="11">
    <source>
        <dbReference type="SAM" id="SignalP"/>
    </source>
</evidence>
<evidence type="ECO:0000256" key="10">
    <source>
        <dbReference type="RuleBase" id="RU003357"/>
    </source>
</evidence>
<feature type="domain" description="TonB-dependent receptor plug" evidence="13">
    <location>
        <begin position="130"/>
        <end position="228"/>
    </location>
</feature>
<dbReference type="Pfam" id="PF13620">
    <property type="entry name" value="CarboxypepD_reg"/>
    <property type="match status" value="1"/>
</dbReference>
<dbReference type="GO" id="GO:0044718">
    <property type="term" value="P:siderophore transmembrane transport"/>
    <property type="evidence" value="ECO:0007669"/>
    <property type="project" value="TreeGrafter"/>
</dbReference>
<keyword evidence="6 10" id="KW-0798">TonB box</keyword>
<evidence type="ECO:0000256" key="6">
    <source>
        <dbReference type="ARBA" id="ARBA00023077"/>
    </source>
</evidence>
<name>A0A9X2PSV1_9BACT</name>
<accession>A0A9X2PSV1</accession>
<evidence type="ECO:0000256" key="7">
    <source>
        <dbReference type="ARBA" id="ARBA00023136"/>
    </source>
</evidence>
<sequence>MDRYVVFACISFIVFALIPAAAAQPSGAVTGRVTNGETGRPLPSVNVIVESTGDGAQPRGTSTGPQGRFAVDGLAPGKYVVRARFVGFAPRSREVEVSAAESVGVRFALAPRTVGLDAVEVTAAPTVSETAEQLRKADIQEANPRDGGELLRTMSGVSAVRRGPVGLDPVVRGLRSGQVGVYVDGMRTFPAGPARMDSPLSHTGPSTMQSIEVAKGPYALTWGGGQLSAIRVETNDLFNVARGERLSGQLQTGYDSNFGSYDVTGTVSGRSDAFAYRVDGAYRTGNDYETGDGTSVPADFLNRELRAKVGYKLGDNQRLTAGGGYQRQDDVDYPGRLLNAQFFKTGRARLGYEYASGTGLVRSVEAKAHGYQTLHTMNNEGKVTYASENFPGPPLRVAVNADITTLGGRVVTQLAPAQDLRLKVGADGYRAHRDAERPFQVVKNGDPTTPGFYESKQIWPGVVTADAGVFAQATRLLGPVEATGTVRADMVWAGADEEQVTDVYLDIAKPDNGSLDASLDADALDRREFNVSSALMLTAPLSEAWTLSAGGGTAVRSAGALERYADRFPSNKAQTSAEFIGNPRLDPERSWQADLELEARYDRVSFTAGGFARRISNYITLQDAPDVEPMLPLPIFAEGPFRYANGTATFYGGEMSASVAVLRSLTASVSGSYLWGKNLETDQPALGVAPLSGDIGVRYEPPQGHFYIEGTLGGVTEQDRVASILEETPTEGYVTLDLRGGLAVGRGISVEGGVTNLTDADYVNHLNAKNPYSGTPIPETGRIFFAGVNYAF</sequence>
<dbReference type="Gene3D" id="2.60.40.1120">
    <property type="entry name" value="Carboxypeptidase-like, regulatory domain"/>
    <property type="match status" value="1"/>
</dbReference>